<evidence type="ECO:0000256" key="4">
    <source>
        <dbReference type="ARBA" id="ARBA00023136"/>
    </source>
</evidence>
<comment type="subcellular location">
    <subcellularLocation>
        <location evidence="1">Membrane</location>
        <topology evidence="1">Multi-pass membrane protein</topology>
    </subcellularLocation>
</comment>
<dbReference type="GeneID" id="18756895"/>
<feature type="transmembrane region" description="Helical" evidence="5">
    <location>
        <begin position="351"/>
        <end position="370"/>
    </location>
</feature>
<evidence type="ECO:0000259" key="6">
    <source>
        <dbReference type="PROSITE" id="PS50850"/>
    </source>
</evidence>
<sequence>MPSWGILQDPKHPYVPGTIKLNEDVSAEKLADWEYQEPKKRGDTILNPQPSDSPNDPLNWPTSTKLAILVILSFASGVTVSLGPMLTPGMEDIAKKFNVTTDQASFNLVGLLLAATGGALCFTAAAAAVWGKRPVFFLSTLCLFATSTWGFFSPNLLSLTASRFIQGVAAAPLDTLIGATVSELFFVHEKGRMLSIWNMFVMGGPKLGPLVSGFIIQNLGFEFTFGICALLYFVIAVLMYFLLLETVFVEKEPVTEVIFDKSSLRIYEIIIPEKKKSYSERLKIFQGRVSKNASFWRLSFKPFPLILFPVVIYAAITFSTYAASITLVALLQDTIFSEAPYNLTVSQIGLTNVPLFAIGLVGTLLSGYAADGIVQFMTRKNNGVCEPEFRLVLMLIAATLSTTAYLGVGYSVSAGAHISIPIVFLGLHTAAVPFANSAMFTYVMDCHSQHAPQAFVTMGLAKGLMALGLSNFVNGWYDKSGPKAVFTIVAIVSLAVSLMSLPMYIFGKRLRSKIARSSFHQGI</sequence>
<dbReference type="EMBL" id="JH921429">
    <property type="protein sequence ID" value="EKD20278.1"/>
    <property type="molecule type" value="Genomic_DNA"/>
</dbReference>
<evidence type="ECO:0000313" key="8">
    <source>
        <dbReference type="Proteomes" id="UP000006753"/>
    </source>
</evidence>
<accession>K1XHP1</accession>
<feature type="transmembrane region" description="Helical" evidence="5">
    <location>
        <begin position="418"/>
        <end position="442"/>
    </location>
</feature>
<dbReference type="KEGG" id="mbe:MBM_00960"/>
<feature type="domain" description="Major facilitator superfamily (MFS) profile" evidence="6">
    <location>
        <begin position="65"/>
        <end position="523"/>
    </location>
</feature>
<dbReference type="OMA" id="CEPEFRL"/>
<feature type="transmembrane region" description="Helical" evidence="5">
    <location>
        <begin position="485"/>
        <end position="506"/>
    </location>
</feature>
<dbReference type="InterPro" id="IPR036259">
    <property type="entry name" value="MFS_trans_sf"/>
</dbReference>
<evidence type="ECO:0000256" key="2">
    <source>
        <dbReference type="ARBA" id="ARBA00022692"/>
    </source>
</evidence>
<protein>
    <submittedName>
        <fullName evidence="7">MFS transporter</fullName>
    </submittedName>
</protein>
<feature type="transmembrane region" description="Helical" evidence="5">
    <location>
        <begin position="106"/>
        <end position="128"/>
    </location>
</feature>
<dbReference type="OrthoDB" id="2585655at2759"/>
<organism evidence="7 8">
    <name type="scientific">Marssonina brunnea f. sp. multigermtubi (strain MB_m1)</name>
    <name type="common">Marssonina leaf spot fungus</name>
    <dbReference type="NCBI Taxonomy" id="1072389"/>
    <lineage>
        <taxon>Eukaryota</taxon>
        <taxon>Fungi</taxon>
        <taxon>Dikarya</taxon>
        <taxon>Ascomycota</taxon>
        <taxon>Pezizomycotina</taxon>
        <taxon>Leotiomycetes</taxon>
        <taxon>Helotiales</taxon>
        <taxon>Drepanopezizaceae</taxon>
        <taxon>Drepanopeziza</taxon>
    </lineage>
</organism>
<evidence type="ECO:0000313" key="7">
    <source>
        <dbReference type="EMBL" id="EKD20278.1"/>
    </source>
</evidence>
<dbReference type="SUPFAM" id="SSF103473">
    <property type="entry name" value="MFS general substrate transporter"/>
    <property type="match status" value="1"/>
</dbReference>
<keyword evidence="2 5" id="KW-0812">Transmembrane</keyword>
<evidence type="ECO:0000256" key="3">
    <source>
        <dbReference type="ARBA" id="ARBA00022989"/>
    </source>
</evidence>
<feature type="transmembrane region" description="Helical" evidence="5">
    <location>
        <begin position="391"/>
        <end position="412"/>
    </location>
</feature>
<keyword evidence="8" id="KW-1185">Reference proteome</keyword>
<feature type="transmembrane region" description="Helical" evidence="5">
    <location>
        <begin position="305"/>
        <end position="331"/>
    </location>
</feature>
<reference evidence="7 8" key="1">
    <citation type="journal article" date="2012" name="BMC Genomics">
        <title>Sequencing the genome of Marssonina brunnea reveals fungus-poplar co-evolution.</title>
        <authorList>
            <person name="Zhu S."/>
            <person name="Cao Y.-Z."/>
            <person name="Jiang C."/>
            <person name="Tan B.-Y."/>
            <person name="Wang Z."/>
            <person name="Feng S."/>
            <person name="Zhang L."/>
            <person name="Su X.-H."/>
            <person name="Brejova B."/>
            <person name="Vinar T."/>
            <person name="Xu M."/>
            <person name="Wang M.-X."/>
            <person name="Zhang S.-G."/>
            <person name="Huang M.-R."/>
            <person name="Wu R."/>
            <person name="Zhou Y."/>
        </authorList>
    </citation>
    <scope>NUCLEOTIDE SEQUENCE [LARGE SCALE GENOMIC DNA]</scope>
    <source>
        <strain evidence="7 8">MB_m1</strain>
    </source>
</reference>
<feature type="transmembrane region" description="Helical" evidence="5">
    <location>
        <begin position="454"/>
        <end position="473"/>
    </location>
</feature>
<feature type="transmembrane region" description="Helical" evidence="5">
    <location>
        <begin position="223"/>
        <end position="243"/>
    </location>
</feature>
<dbReference type="GO" id="GO:0022857">
    <property type="term" value="F:transmembrane transporter activity"/>
    <property type="evidence" value="ECO:0007669"/>
    <property type="project" value="InterPro"/>
</dbReference>
<dbReference type="PANTHER" id="PTHR23502">
    <property type="entry name" value="MAJOR FACILITATOR SUPERFAMILY"/>
    <property type="match status" value="1"/>
</dbReference>
<dbReference type="PROSITE" id="PS50850">
    <property type="entry name" value="MFS"/>
    <property type="match status" value="1"/>
</dbReference>
<dbReference type="InterPro" id="IPR020846">
    <property type="entry name" value="MFS_dom"/>
</dbReference>
<dbReference type="Gene3D" id="1.20.1250.20">
    <property type="entry name" value="MFS general substrate transporter like domains"/>
    <property type="match status" value="1"/>
</dbReference>
<evidence type="ECO:0000256" key="1">
    <source>
        <dbReference type="ARBA" id="ARBA00004141"/>
    </source>
</evidence>
<dbReference type="InParanoid" id="K1XHP1"/>
<dbReference type="PANTHER" id="PTHR23502:SF20">
    <property type="entry name" value="TRANSPORTER, PUTATIVE (AFU_ORTHOLOGUE AFUA_6G13880)-RELATED"/>
    <property type="match status" value="1"/>
</dbReference>
<dbReference type="InterPro" id="IPR011701">
    <property type="entry name" value="MFS"/>
</dbReference>
<dbReference type="eggNOG" id="KOG0255">
    <property type="taxonomic scope" value="Eukaryota"/>
</dbReference>
<feature type="transmembrane region" description="Helical" evidence="5">
    <location>
        <begin position="66"/>
        <end position="86"/>
    </location>
</feature>
<feature type="transmembrane region" description="Helical" evidence="5">
    <location>
        <begin position="135"/>
        <end position="152"/>
    </location>
</feature>
<evidence type="ECO:0000256" key="5">
    <source>
        <dbReference type="SAM" id="Phobius"/>
    </source>
</evidence>
<feature type="transmembrane region" description="Helical" evidence="5">
    <location>
        <begin position="199"/>
        <end position="217"/>
    </location>
</feature>
<dbReference type="AlphaFoldDB" id="K1XHP1"/>
<dbReference type="GO" id="GO:0005886">
    <property type="term" value="C:plasma membrane"/>
    <property type="evidence" value="ECO:0007669"/>
    <property type="project" value="TreeGrafter"/>
</dbReference>
<name>K1XHP1_MARBU</name>
<gene>
    <name evidence="7" type="ORF">MBM_00960</name>
</gene>
<dbReference type="Pfam" id="PF07690">
    <property type="entry name" value="MFS_1"/>
    <property type="match status" value="1"/>
</dbReference>
<dbReference type="HOGENOM" id="CLU_008455_13_0_1"/>
<dbReference type="Proteomes" id="UP000006753">
    <property type="component" value="Unassembled WGS sequence"/>
</dbReference>
<feature type="transmembrane region" description="Helical" evidence="5">
    <location>
        <begin position="164"/>
        <end position="187"/>
    </location>
</feature>
<keyword evidence="4 5" id="KW-0472">Membrane</keyword>
<dbReference type="RefSeq" id="XP_007288849.1">
    <property type="nucleotide sequence ID" value="XM_007288787.1"/>
</dbReference>
<proteinExistence type="predicted"/>
<keyword evidence="3 5" id="KW-1133">Transmembrane helix</keyword>